<dbReference type="Proteomes" id="UP000179076">
    <property type="component" value="Unassembled WGS sequence"/>
</dbReference>
<dbReference type="Pfam" id="PF00392">
    <property type="entry name" value="GntR"/>
    <property type="match status" value="1"/>
</dbReference>
<dbReference type="PROSITE" id="PS50949">
    <property type="entry name" value="HTH_GNTR"/>
    <property type="match status" value="1"/>
</dbReference>
<dbReference type="InterPro" id="IPR000524">
    <property type="entry name" value="Tscrpt_reg_HTH_GntR"/>
</dbReference>
<dbReference type="InterPro" id="IPR036390">
    <property type="entry name" value="WH_DNA-bd_sf"/>
</dbReference>
<dbReference type="SMART" id="SM00895">
    <property type="entry name" value="FCD"/>
    <property type="match status" value="1"/>
</dbReference>
<dbReference type="SUPFAM" id="SSF48008">
    <property type="entry name" value="GntR ligand-binding domain-like"/>
    <property type="match status" value="1"/>
</dbReference>
<dbReference type="Pfam" id="PF07729">
    <property type="entry name" value="FCD"/>
    <property type="match status" value="1"/>
</dbReference>
<evidence type="ECO:0000313" key="6">
    <source>
        <dbReference type="Proteomes" id="UP000179076"/>
    </source>
</evidence>
<protein>
    <submittedName>
        <fullName evidence="5">GntR family transcriptional regulator</fullName>
    </submittedName>
</protein>
<proteinExistence type="predicted"/>
<evidence type="ECO:0000313" key="5">
    <source>
        <dbReference type="EMBL" id="OGI62182.1"/>
    </source>
</evidence>
<dbReference type="GO" id="GO:0043565">
    <property type="term" value="F:sequence-specific DNA binding"/>
    <property type="evidence" value="ECO:0007669"/>
    <property type="project" value="InterPro"/>
</dbReference>
<keyword evidence="1" id="KW-0805">Transcription regulation</keyword>
<keyword evidence="2" id="KW-0238">DNA-binding</keyword>
<reference evidence="5 6" key="1">
    <citation type="journal article" date="2016" name="Nat. Commun.">
        <title>Thousands of microbial genomes shed light on interconnected biogeochemical processes in an aquifer system.</title>
        <authorList>
            <person name="Anantharaman K."/>
            <person name="Brown C.T."/>
            <person name="Hug L.A."/>
            <person name="Sharon I."/>
            <person name="Castelle C.J."/>
            <person name="Probst A.J."/>
            <person name="Thomas B.C."/>
            <person name="Singh A."/>
            <person name="Wilkins M.J."/>
            <person name="Karaoz U."/>
            <person name="Brodie E.L."/>
            <person name="Williams K.H."/>
            <person name="Hubbard S.S."/>
            <person name="Banfield J.F."/>
        </authorList>
    </citation>
    <scope>NUCLEOTIDE SEQUENCE [LARGE SCALE GENOMIC DNA]</scope>
</reference>
<feature type="domain" description="HTH gntR-type" evidence="4">
    <location>
        <begin position="16"/>
        <end position="86"/>
    </location>
</feature>
<dbReference type="SUPFAM" id="SSF46785">
    <property type="entry name" value="Winged helix' DNA-binding domain"/>
    <property type="match status" value="1"/>
</dbReference>
<evidence type="ECO:0000256" key="3">
    <source>
        <dbReference type="ARBA" id="ARBA00023163"/>
    </source>
</evidence>
<dbReference type="InterPro" id="IPR008920">
    <property type="entry name" value="TF_FadR/GntR_C"/>
</dbReference>
<dbReference type="PRINTS" id="PR00035">
    <property type="entry name" value="HTHGNTR"/>
</dbReference>
<dbReference type="Gene3D" id="1.20.120.530">
    <property type="entry name" value="GntR ligand-binding domain-like"/>
    <property type="match status" value="1"/>
</dbReference>
<dbReference type="CDD" id="cd07377">
    <property type="entry name" value="WHTH_GntR"/>
    <property type="match status" value="1"/>
</dbReference>
<gene>
    <name evidence="5" type="ORF">A2W18_14660</name>
</gene>
<dbReference type="InterPro" id="IPR036388">
    <property type="entry name" value="WH-like_DNA-bd_sf"/>
</dbReference>
<dbReference type="EMBL" id="MFSP01000182">
    <property type="protein sequence ID" value="OGI62182.1"/>
    <property type="molecule type" value="Genomic_DNA"/>
</dbReference>
<sequence length="231" mass="26493">MASPRKLVVQPIEVNFSLRDKTYDAVKQAVVSLIVEGDSVEHRLDERQLSKDLGVSRTPIRETLARLENEGLVRILQRRGAYVVRKTKQEILDMILVWAALESMAARLITLHASDAEIASLRKMFATFEDVTGVKAKIDEYSDTNIEFHQAIIKMAHCELLYAMTENLFTHMRSIRQRTISQNDRAEKSIIDHVHIIEALERRDTELAERLVREHSLNLAAHVDKTIIENN</sequence>
<name>A0A1F6UXT1_9PROT</name>
<dbReference type="InterPro" id="IPR011711">
    <property type="entry name" value="GntR_C"/>
</dbReference>
<dbReference type="PRINTS" id="PR00033">
    <property type="entry name" value="HTHASNC"/>
</dbReference>
<evidence type="ECO:0000256" key="1">
    <source>
        <dbReference type="ARBA" id="ARBA00023015"/>
    </source>
</evidence>
<accession>A0A1F6UXT1</accession>
<keyword evidence="3" id="KW-0804">Transcription</keyword>
<dbReference type="SMART" id="SM00345">
    <property type="entry name" value="HTH_GNTR"/>
    <property type="match status" value="1"/>
</dbReference>
<comment type="caution">
    <text evidence="5">The sequence shown here is derived from an EMBL/GenBank/DDBJ whole genome shotgun (WGS) entry which is preliminary data.</text>
</comment>
<evidence type="ECO:0000259" key="4">
    <source>
        <dbReference type="PROSITE" id="PS50949"/>
    </source>
</evidence>
<dbReference type="Gene3D" id="1.10.10.10">
    <property type="entry name" value="Winged helix-like DNA-binding domain superfamily/Winged helix DNA-binding domain"/>
    <property type="match status" value="1"/>
</dbReference>
<dbReference type="AlphaFoldDB" id="A0A1F6UXT1"/>
<dbReference type="InterPro" id="IPR000485">
    <property type="entry name" value="AsnC-type_HTH_dom"/>
</dbReference>
<organism evidence="5 6">
    <name type="scientific">Candidatus Muproteobacteria bacterium RBG_16_60_9</name>
    <dbReference type="NCBI Taxonomy" id="1817755"/>
    <lineage>
        <taxon>Bacteria</taxon>
        <taxon>Pseudomonadati</taxon>
        <taxon>Pseudomonadota</taxon>
        <taxon>Candidatus Muproteobacteria</taxon>
    </lineage>
</organism>
<evidence type="ECO:0000256" key="2">
    <source>
        <dbReference type="ARBA" id="ARBA00023125"/>
    </source>
</evidence>
<dbReference type="PANTHER" id="PTHR43537:SF49">
    <property type="entry name" value="TRANSCRIPTIONAL REGULATORY PROTEIN"/>
    <property type="match status" value="1"/>
</dbReference>
<dbReference type="GO" id="GO:0003700">
    <property type="term" value="F:DNA-binding transcription factor activity"/>
    <property type="evidence" value="ECO:0007669"/>
    <property type="project" value="InterPro"/>
</dbReference>
<dbReference type="PANTHER" id="PTHR43537">
    <property type="entry name" value="TRANSCRIPTIONAL REGULATOR, GNTR FAMILY"/>
    <property type="match status" value="1"/>
</dbReference>